<reference evidence="1" key="1">
    <citation type="submission" date="2018-02" db="EMBL/GenBank/DDBJ databases">
        <title>The genomes of Aspergillus section Nigri reveals drivers in fungal speciation.</title>
        <authorList>
            <consortium name="DOE Joint Genome Institute"/>
            <person name="Vesth T.C."/>
            <person name="Nybo J."/>
            <person name="Theobald S."/>
            <person name="Brandl J."/>
            <person name="Frisvad J.C."/>
            <person name="Nielsen K.F."/>
            <person name="Lyhne E.K."/>
            <person name="Kogle M.E."/>
            <person name="Kuo A."/>
            <person name="Riley R."/>
            <person name="Clum A."/>
            <person name="Nolan M."/>
            <person name="Lipzen A."/>
            <person name="Salamov A."/>
            <person name="Henrissat B."/>
            <person name="Wiebenga A."/>
            <person name="De vries R.P."/>
            <person name="Grigoriev I.V."/>
            <person name="Mortensen U.H."/>
            <person name="Andersen M.R."/>
            <person name="Baker S.E."/>
        </authorList>
    </citation>
    <scope>NUCLEOTIDE SEQUENCE</scope>
    <source>
        <strain evidence="1">CBS 121060</strain>
    </source>
</reference>
<dbReference type="Proteomes" id="UP000249661">
    <property type="component" value="Unassembled WGS sequence"/>
</dbReference>
<accession>A0ACD1GZQ9</accession>
<keyword evidence="1" id="KW-0031">Aminopeptidase</keyword>
<organism evidence="1 2">
    <name type="scientific">Aspergillus aculeatinus CBS 121060</name>
    <dbReference type="NCBI Taxonomy" id="1448322"/>
    <lineage>
        <taxon>Eukaryota</taxon>
        <taxon>Fungi</taxon>
        <taxon>Dikarya</taxon>
        <taxon>Ascomycota</taxon>
        <taxon>Pezizomycotina</taxon>
        <taxon>Eurotiomycetes</taxon>
        <taxon>Eurotiomycetidae</taxon>
        <taxon>Eurotiales</taxon>
        <taxon>Aspergillaceae</taxon>
        <taxon>Aspergillus</taxon>
        <taxon>Aspergillus subgen. Circumdati</taxon>
    </lineage>
</organism>
<dbReference type="EMBL" id="KZ824978">
    <property type="protein sequence ID" value="RAH66961.1"/>
    <property type="molecule type" value="Genomic_DNA"/>
</dbReference>
<protein>
    <submittedName>
        <fullName evidence="1">Pheromone maturation dipeptidyl aminopeptidase DapB</fullName>
    </submittedName>
</protein>
<keyword evidence="1" id="KW-0378">Hydrolase</keyword>
<gene>
    <name evidence="1" type="ORF">BO66DRAFT_394243</name>
</gene>
<name>A0ACD1GZQ9_9EURO</name>
<keyword evidence="2" id="KW-1185">Reference proteome</keyword>
<proteinExistence type="predicted"/>
<evidence type="ECO:0000313" key="2">
    <source>
        <dbReference type="Proteomes" id="UP000249661"/>
    </source>
</evidence>
<evidence type="ECO:0000313" key="1">
    <source>
        <dbReference type="EMBL" id="RAH66961.1"/>
    </source>
</evidence>
<keyword evidence="1" id="KW-0645">Protease</keyword>
<sequence length="939" mass="105383">MGTYADDGNTEFLPMSRSRTASQSSSDSDLSVDTPFPDESKFTTTHLNNPLKSSSAADARYRDVEEGEPQPDEPFLPSSQKKSAASTGRRTSRIIWALVILCVAGWLWGLALFVAQKRSGDLAVSEALQSHDSSPFSDSTSSGKPVTLEQVLRGQWQPMSHAISWIAGPDGEDGLLVERGEGEGKAYLRVEDIRSRKKDAQSQESRVLMEKPTVHVDGRDIFPAMTWPSPDLKKVLLLSDREKNWRHSYTGNYWIFDVDTQTAQALDPSEPDGRVQLAVWSPASDAVVFARGNNLYLRKLSSDRVVQITKDGGADLFYGVPDWVYEEEVISGNSVTWWSSGGEYLAFLRTNESSVPEFPVQYHLSRPSGKEPLPGLENYPEVREIKYPKPGAPNPVVNLQFYDVEKQQVFTVEIPGDFSDEDRIIIEVVWAGADKVIVRTTNRESDVLKVFLVDTKSRSGKLVRTEDVASIDGGWVEPSQYTRFIPADPSNGRPHDGYLDTVIHNGYDHLAYFAPLDNSEPVMLTTGEWEVVEAPAAVDPHRGVVYFIATKEAPTQRHLYQVNFDGSNLKALTDTSKPGYYDVSFSQGTGYALLSYKGPSIPWQAIVNTETDEIILEETIEDNAGLARMVETYAIPTEIYQNVTIDGFTLQVVERRPPHFNPAKKYPVLFYLYGGPGSQTVDRKFTVDFQAYIASSLGYIVVTVDGRGTGYIGRKARCIVRGNLGYYEAHDQIATAKMWAQKTYVDATRMAIWGWSYGGFMTLKTLEQDAGQTFQYGMAVAPVTDWRFYDSIYTERYMHTPEHNPTGFDNASISDMSALQETVRFLVMHGSSDDNVHLQNTLVLVDKLDLASVENYDLHVYPDSDHNIAFHNAHTMVYERKSTSFIPFAYLREGIIIRQLGLSSWLINAFNDEWHRIDHPVPDESMWSRVKRSLPILAH</sequence>